<evidence type="ECO:0000256" key="2">
    <source>
        <dbReference type="ARBA" id="ARBA00038160"/>
    </source>
</evidence>
<dbReference type="FunCoup" id="A0A409VMQ6">
    <property type="interactions" value="328"/>
</dbReference>
<comment type="caution">
    <text evidence="5">The sequence shown here is derived from an EMBL/GenBank/DDBJ whole genome shotgun (WGS) entry which is preliminary data.</text>
</comment>
<dbReference type="EMBL" id="NHYE01005611">
    <property type="protein sequence ID" value="PPQ67540.1"/>
    <property type="molecule type" value="Genomic_DNA"/>
</dbReference>
<dbReference type="Gene3D" id="3.40.140.10">
    <property type="entry name" value="Cytidine Deaminase, domain 2"/>
    <property type="match status" value="1"/>
</dbReference>
<dbReference type="GO" id="GO:0005737">
    <property type="term" value="C:cytoplasm"/>
    <property type="evidence" value="ECO:0007669"/>
    <property type="project" value="TreeGrafter"/>
</dbReference>
<dbReference type="PROSITE" id="PS50280">
    <property type="entry name" value="SET"/>
    <property type="match status" value="1"/>
</dbReference>
<dbReference type="InterPro" id="IPR016193">
    <property type="entry name" value="Cytidine_deaminase-like"/>
</dbReference>
<proteinExistence type="inferred from homology"/>
<name>A0A409VMQ6_9AGAR</name>
<comment type="similarity">
    <text evidence="2">Belongs to the cytidine and deoxycytidylate deaminase family. ADAT3 subfamily.</text>
</comment>
<evidence type="ECO:0000259" key="4">
    <source>
        <dbReference type="PROSITE" id="PS51747"/>
    </source>
</evidence>
<dbReference type="GO" id="GO:0008033">
    <property type="term" value="P:tRNA processing"/>
    <property type="evidence" value="ECO:0007669"/>
    <property type="project" value="UniProtKB-KW"/>
</dbReference>
<dbReference type="STRING" id="231916.A0A409VMQ6"/>
<dbReference type="AlphaFoldDB" id="A0A409VMQ6"/>
<accession>A0A409VMQ6</accession>
<dbReference type="InterPro" id="IPR001214">
    <property type="entry name" value="SET_dom"/>
</dbReference>
<evidence type="ECO:0000256" key="1">
    <source>
        <dbReference type="ARBA" id="ARBA00022694"/>
    </source>
</evidence>
<dbReference type="PANTHER" id="PTHR11079:SF156">
    <property type="entry name" value="INACTIVE TRNA-SPECIFIC ADENOSINE DEAMINASE-LIKE PROTEIN 3-RELATED"/>
    <property type="match status" value="1"/>
</dbReference>
<dbReference type="InParanoid" id="A0A409VMQ6"/>
<dbReference type="InterPro" id="IPR002125">
    <property type="entry name" value="CMP_dCMP_dom"/>
</dbReference>
<organism evidence="5 6">
    <name type="scientific">Gymnopilus dilepis</name>
    <dbReference type="NCBI Taxonomy" id="231916"/>
    <lineage>
        <taxon>Eukaryota</taxon>
        <taxon>Fungi</taxon>
        <taxon>Dikarya</taxon>
        <taxon>Basidiomycota</taxon>
        <taxon>Agaricomycotina</taxon>
        <taxon>Agaricomycetes</taxon>
        <taxon>Agaricomycetidae</taxon>
        <taxon>Agaricales</taxon>
        <taxon>Agaricineae</taxon>
        <taxon>Hymenogastraceae</taxon>
        <taxon>Gymnopilus</taxon>
    </lineage>
</organism>
<dbReference type="CDD" id="cd01285">
    <property type="entry name" value="nucleoside_deaminase"/>
    <property type="match status" value="1"/>
</dbReference>
<dbReference type="InterPro" id="IPR046341">
    <property type="entry name" value="SET_dom_sf"/>
</dbReference>
<evidence type="ECO:0008006" key="7">
    <source>
        <dbReference type="Google" id="ProtNLM"/>
    </source>
</evidence>
<evidence type="ECO:0000259" key="3">
    <source>
        <dbReference type="PROSITE" id="PS50280"/>
    </source>
</evidence>
<dbReference type="SUPFAM" id="SSF82199">
    <property type="entry name" value="SET domain"/>
    <property type="match status" value="1"/>
</dbReference>
<reference evidence="5 6" key="1">
    <citation type="journal article" date="2018" name="Evol. Lett.">
        <title>Horizontal gene cluster transfer increased hallucinogenic mushroom diversity.</title>
        <authorList>
            <person name="Reynolds H.T."/>
            <person name="Vijayakumar V."/>
            <person name="Gluck-Thaler E."/>
            <person name="Korotkin H.B."/>
            <person name="Matheny P.B."/>
            <person name="Slot J.C."/>
        </authorList>
    </citation>
    <scope>NUCLEOTIDE SEQUENCE [LARGE SCALE GENOMIC DNA]</scope>
    <source>
        <strain evidence="5 6">SRW20</strain>
    </source>
</reference>
<dbReference type="Pfam" id="PF00856">
    <property type="entry name" value="SET"/>
    <property type="match status" value="1"/>
</dbReference>
<protein>
    <recommendedName>
        <fullName evidence="7">SET domain-containing protein</fullName>
    </recommendedName>
</protein>
<dbReference type="Pfam" id="PF00383">
    <property type="entry name" value="dCMP_cyt_deam_1"/>
    <property type="match status" value="1"/>
</dbReference>
<keyword evidence="1" id="KW-0819">tRNA processing</keyword>
<dbReference type="Proteomes" id="UP000284706">
    <property type="component" value="Unassembled WGS sequence"/>
</dbReference>
<dbReference type="Gene3D" id="2.170.270.10">
    <property type="entry name" value="SET domain"/>
    <property type="match status" value="1"/>
</dbReference>
<dbReference type="GO" id="GO:0052717">
    <property type="term" value="F:tRNA-specific adenosine-34 deaminase activity"/>
    <property type="evidence" value="ECO:0007669"/>
    <property type="project" value="TreeGrafter"/>
</dbReference>
<sequence>MAAESEPLAGPEHLNNSGCVIKLSPGKGRGVYASRFIPRNTIIEISPVLLFTKDEYEEHGKFTILDHYTFNWTDGRMALALGLGSLFNHSESPNVSFSLDTKSDSIRYTTTRNVLPGEELCIFYGFKLWFSPAEKTETPGRSVSPVDDGWGGLTAVEDDGNGELTNPYDGGDSEEIVPEDQLPFIRFKLPPEEEEPDSVRTVNAWVVDVPEARLITTLLKWLKQAGLEGPELGHLKRIRKQGDKISLLLSTALEPPELPQDLNLPPPYTLAVPASSALTLPSLSLKSALWPTMYTPRRKDEPEPWTRGKLRWAWNAMKKAVDTAVMGQSESQELPIAAYIPAPFGDSGDKTSLSADCALTFAAWDTRKSTRHPLRHAAINAVRKLADYRAFQDSEKPTAELGPSDAVRNGSNYLLTDQSIFITNEPCIMCSMALLHSRVKDVFVLYPMPRTGGCGGCTCLPTLKGVNHRFGILQWKDPSQFSDNGLAVDSSVDA</sequence>
<dbReference type="SMART" id="SM00317">
    <property type="entry name" value="SET"/>
    <property type="match status" value="1"/>
</dbReference>
<dbReference type="PANTHER" id="PTHR11079">
    <property type="entry name" value="CYTOSINE DEAMINASE FAMILY MEMBER"/>
    <property type="match status" value="1"/>
</dbReference>
<dbReference type="OrthoDB" id="3180714at2759"/>
<gene>
    <name evidence="5" type="ORF">CVT26_006841</name>
</gene>
<evidence type="ECO:0000313" key="5">
    <source>
        <dbReference type="EMBL" id="PPQ67540.1"/>
    </source>
</evidence>
<dbReference type="GO" id="GO:0005634">
    <property type="term" value="C:nucleus"/>
    <property type="evidence" value="ECO:0007669"/>
    <property type="project" value="TreeGrafter"/>
</dbReference>
<feature type="domain" description="SET" evidence="3">
    <location>
        <begin position="17"/>
        <end position="125"/>
    </location>
</feature>
<keyword evidence="6" id="KW-1185">Reference proteome</keyword>
<feature type="domain" description="CMP/dCMP-type deaminase" evidence="4">
    <location>
        <begin position="311"/>
        <end position="456"/>
    </location>
</feature>
<dbReference type="PROSITE" id="PS51747">
    <property type="entry name" value="CYT_DCMP_DEAMINASES_2"/>
    <property type="match status" value="1"/>
</dbReference>
<dbReference type="CDD" id="cd10540">
    <property type="entry name" value="SET_SpSet7-like"/>
    <property type="match status" value="1"/>
</dbReference>
<dbReference type="SUPFAM" id="SSF53927">
    <property type="entry name" value="Cytidine deaminase-like"/>
    <property type="match status" value="1"/>
</dbReference>
<evidence type="ECO:0000313" key="6">
    <source>
        <dbReference type="Proteomes" id="UP000284706"/>
    </source>
</evidence>